<keyword evidence="3 15" id="KW-1003">Cell membrane</keyword>
<gene>
    <name evidence="15" type="primary">ftsH</name>
    <name evidence="18" type="ORF">A3H51_02080</name>
</gene>
<keyword evidence="12 15" id="KW-0482">Metalloprotease</keyword>
<evidence type="ECO:0000256" key="15">
    <source>
        <dbReference type="HAMAP-Rule" id="MF_01458"/>
    </source>
</evidence>
<dbReference type="EMBL" id="MHOJ01000033">
    <property type="protein sequence ID" value="OGZ61879.1"/>
    <property type="molecule type" value="Genomic_DNA"/>
</dbReference>
<evidence type="ECO:0000313" key="19">
    <source>
        <dbReference type="Proteomes" id="UP000178509"/>
    </source>
</evidence>
<keyword evidence="9 15" id="KW-0862">Zinc</keyword>
<dbReference type="FunFam" id="1.20.58.760:FF:000001">
    <property type="entry name" value="ATP-dependent zinc metalloprotease FtsH"/>
    <property type="match status" value="1"/>
</dbReference>
<dbReference type="AlphaFoldDB" id="A0A1G2HHL4"/>
<dbReference type="NCBIfam" id="TIGR01241">
    <property type="entry name" value="FtsH_fam"/>
    <property type="match status" value="1"/>
</dbReference>
<comment type="function">
    <text evidence="15">Acts as a processive, ATP-dependent zinc metallopeptidase for both cytoplasmic and membrane proteins. Plays a role in the quality control of integral membrane proteins.</text>
</comment>
<dbReference type="SUPFAM" id="SSF52540">
    <property type="entry name" value="P-loop containing nucleoside triphosphate hydrolases"/>
    <property type="match status" value="1"/>
</dbReference>
<feature type="binding site" evidence="15">
    <location>
        <begin position="212"/>
        <end position="219"/>
    </location>
    <ligand>
        <name>ATP</name>
        <dbReference type="ChEBI" id="CHEBI:30616"/>
    </ligand>
</feature>
<evidence type="ECO:0000256" key="2">
    <source>
        <dbReference type="ARBA" id="ARBA00010044"/>
    </source>
</evidence>
<dbReference type="SUPFAM" id="SSF140990">
    <property type="entry name" value="FtsH protease domain-like"/>
    <property type="match status" value="1"/>
</dbReference>
<evidence type="ECO:0000256" key="9">
    <source>
        <dbReference type="ARBA" id="ARBA00022833"/>
    </source>
</evidence>
<evidence type="ECO:0000256" key="1">
    <source>
        <dbReference type="ARBA" id="ARBA00004370"/>
    </source>
</evidence>
<feature type="domain" description="AAA+ ATPase" evidence="17">
    <location>
        <begin position="204"/>
        <end position="343"/>
    </location>
</feature>
<evidence type="ECO:0000256" key="12">
    <source>
        <dbReference type="ARBA" id="ARBA00023049"/>
    </source>
</evidence>
<evidence type="ECO:0000256" key="3">
    <source>
        <dbReference type="ARBA" id="ARBA00022475"/>
    </source>
</evidence>
<feature type="binding site" evidence="15">
    <location>
        <position position="434"/>
    </location>
    <ligand>
        <name>Zn(2+)</name>
        <dbReference type="ChEBI" id="CHEBI:29105"/>
        <note>catalytic</note>
    </ligand>
</feature>
<comment type="similarity">
    <text evidence="14 15">In the central section; belongs to the AAA ATPase family.</text>
</comment>
<dbReference type="Gene3D" id="1.10.8.60">
    <property type="match status" value="1"/>
</dbReference>
<keyword evidence="13 15" id="KW-0472">Membrane</keyword>
<dbReference type="EC" id="3.4.24.-" evidence="15"/>
<dbReference type="InterPro" id="IPR000642">
    <property type="entry name" value="Peptidase_M41"/>
</dbReference>
<sequence length="615" mass="68059">MVKNNMKTKPIFKNIFTIILVFAIIASFASLFYSPFEEVENISLTTLVEKINVGEVKSITVEENDLSIVLQDNTKLKSRKEAEASLTESLSNYAVNAEMLANVDIELKAQSGALFWAGVLLPFILPFLIIGFFLWFMMRGAQRGANQAFTFGKARAKLFGGAQGKKQKINFNDVAGEEEIKEELKEIVEFLKTPQRFLKMGARIPKGVMLMGPPGTGKTLLARAVSGEAGVPFYSISGSEFVEMFVGVGAARVRDLFETAKKNAPALIFIDEIDAVGRLRGAGLGGGNDEREQTLNQILSEMDGFEQNVNTIIIAATNRPDVLDPALLRPGRFDRRIIIDLPDIKTREQILELHAKGKPLASNTNLKELAARTPGFSGADLSNLMNEAAIFATRKKQKTVRQQDLYDAIEKVILGPERKSKVYTMQDKKIAAYHEAGHALVATTLPESDPVHKISIISRGGAGGYTLKVPEEEKSFQTKAHFLAELAVLLSGYAAEELTFKNISTGASDDLKKASDLARRLVTRYGMSSLLGPVTFGDREEMVFLGKELAETRNYSEEIAYKIDNEVATFIKDAHKKAKTILTKHKLKLKQIAEELIKKEVLEKKEFDKLMLKSV</sequence>
<feature type="binding site" evidence="15">
    <location>
        <position position="438"/>
    </location>
    <ligand>
        <name>Zn(2+)</name>
        <dbReference type="ChEBI" id="CHEBI:29105"/>
        <note>catalytic</note>
    </ligand>
</feature>
<evidence type="ECO:0000256" key="5">
    <source>
        <dbReference type="ARBA" id="ARBA00022692"/>
    </source>
</evidence>
<dbReference type="Pfam" id="PF06480">
    <property type="entry name" value="FtsH_ext"/>
    <property type="match status" value="1"/>
</dbReference>
<keyword evidence="10 15" id="KW-0067">ATP-binding</keyword>
<dbReference type="GO" id="GO:0016887">
    <property type="term" value="F:ATP hydrolysis activity"/>
    <property type="evidence" value="ECO:0007669"/>
    <property type="project" value="UniProtKB-UniRule"/>
</dbReference>
<evidence type="ECO:0000259" key="17">
    <source>
        <dbReference type="SMART" id="SM00382"/>
    </source>
</evidence>
<dbReference type="GO" id="GO:0051301">
    <property type="term" value="P:cell division"/>
    <property type="evidence" value="ECO:0007669"/>
    <property type="project" value="UniProtKB-KW"/>
</dbReference>
<dbReference type="InterPro" id="IPR003959">
    <property type="entry name" value="ATPase_AAA_core"/>
</dbReference>
<feature type="active site" evidence="15">
    <location>
        <position position="435"/>
    </location>
</feature>
<evidence type="ECO:0000256" key="13">
    <source>
        <dbReference type="ARBA" id="ARBA00023136"/>
    </source>
</evidence>
<name>A0A1G2HHL4_9BACT</name>
<dbReference type="FunFam" id="1.10.8.60:FF:000001">
    <property type="entry name" value="ATP-dependent zinc metalloprotease FtsH"/>
    <property type="match status" value="1"/>
</dbReference>
<evidence type="ECO:0000256" key="16">
    <source>
        <dbReference type="RuleBase" id="RU003651"/>
    </source>
</evidence>
<evidence type="ECO:0000256" key="6">
    <source>
        <dbReference type="ARBA" id="ARBA00022723"/>
    </source>
</evidence>
<dbReference type="Pfam" id="PF01434">
    <property type="entry name" value="Peptidase_M41"/>
    <property type="match status" value="1"/>
</dbReference>
<dbReference type="GO" id="GO:0008270">
    <property type="term" value="F:zinc ion binding"/>
    <property type="evidence" value="ECO:0007669"/>
    <property type="project" value="UniProtKB-UniRule"/>
</dbReference>
<comment type="similarity">
    <text evidence="2 15">In the C-terminal section; belongs to the peptidase M41 family.</text>
</comment>
<dbReference type="FunFam" id="3.40.50.300:FF:000001">
    <property type="entry name" value="ATP-dependent zinc metalloprotease FtsH"/>
    <property type="match status" value="1"/>
</dbReference>
<dbReference type="InterPro" id="IPR003593">
    <property type="entry name" value="AAA+_ATPase"/>
</dbReference>
<dbReference type="Gene3D" id="1.20.58.760">
    <property type="entry name" value="Peptidase M41"/>
    <property type="match status" value="1"/>
</dbReference>
<keyword evidence="4 15" id="KW-0645">Protease</keyword>
<keyword evidence="7 15" id="KW-0547">Nucleotide-binding</keyword>
<comment type="caution">
    <text evidence="18">The sequence shown here is derived from an EMBL/GenBank/DDBJ whole genome shotgun (WGS) entry which is preliminary data.</text>
</comment>
<dbReference type="STRING" id="1802164.A3H51_02080"/>
<dbReference type="InterPro" id="IPR011546">
    <property type="entry name" value="Pept_M41_FtsH_extracell"/>
</dbReference>
<feature type="transmembrane region" description="Helical" evidence="15">
    <location>
        <begin position="113"/>
        <end position="136"/>
    </location>
</feature>
<evidence type="ECO:0000256" key="4">
    <source>
        <dbReference type="ARBA" id="ARBA00022670"/>
    </source>
</evidence>
<keyword evidence="18" id="KW-0132">Cell division</keyword>
<dbReference type="GO" id="GO:0030163">
    <property type="term" value="P:protein catabolic process"/>
    <property type="evidence" value="ECO:0007669"/>
    <property type="project" value="UniProtKB-UniRule"/>
</dbReference>
<keyword evidence="18" id="KW-0131">Cell cycle</keyword>
<evidence type="ECO:0000256" key="8">
    <source>
        <dbReference type="ARBA" id="ARBA00022801"/>
    </source>
</evidence>
<dbReference type="GO" id="GO:0004176">
    <property type="term" value="F:ATP-dependent peptidase activity"/>
    <property type="evidence" value="ECO:0007669"/>
    <property type="project" value="InterPro"/>
</dbReference>
<dbReference type="SMART" id="SM00382">
    <property type="entry name" value="AAA"/>
    <property type="match status" value="1"/>
</dbReference>
<dbReference type="PANTHER" id="PTHR23076:SF97">
    <property type="entry name" value="ATP-DEPENDENT ZINC METALLOPROTEASE YME1L1"/>
    <property type="match status" value="1"/>
</dbReference>
<accession>A0A1G2HHL4</accession>
<keyword evidence="11 15" id="KW-1133">Transmembrane helix</keyword>
<feature type="binding site" evidence="15">
    <location>
        <position position="510"/>
    </location>
    <ligand>
        <name>Zn(2+)</name>
        <dbReference type="ChEBI" id="CHEBI:29105"/>
        <note>catalytic</note>
    </ligand>
</feature>
<dbReference type="InterPro" id="IPR027417">
    <property type="entry name" value="P-loop_NTPase"/>
</dbReference>
<dbReference type="GO" id="GO:0004222">
    <property type="term" value="F:metalloendopeptidase activity"/>
    <property type="evidence" value="ECO:0007669"/>
    <property type="project" value="InterPro"/>
</dbReference>
<dbReference type="GO" id="GO:0005524">
    <property type="term" value="F:ATP binding"/>
    <property type="evidence" value="ECO:0007669"/>
    <property type="project" value="UniProtKB-UniRule"/>
</dbReference>
<evidence type="ECO:0000256" key="10">
    <source>
        <dbReference type="ARBA" id="ARBA00022840"/>
    </source>
</evidence>
<comment type="subunit">
    <text evidence="15">Homohexamer.</text>
</comment>
<dbReference type="PROSITE" id="PS00674">
    <property type="entry name" value="AAA"/>
    <property type="match status" value="1"/>
</dbReference>
<comment type="similarity">
    <text evidence="16">Belongs to the AAA ATPase family.</text>
</comment>
<dbReference type="InterPro" id="IPR005936">
    <property type="entry name" value="FtsH"/>
</dbReference>
<dbReference type="InterPro" id="IPR037219">
    <property type="entry name" value="Peptidase_M41-like"/>
</dbReference>
<proteinExistence type="inferred from homology"/>
<dbReference type="GO" id="GO:0006508">
    <property type="term" value="P:proteolysis"/>
    <property type="evidence" value="ECO:0007669"/>
    <property type="project" value="UniProtKB-KW"/>
</dbReference>
<feature type="transmembrane region" description="Helical" evidence="15">
    <location>
        <begin position="12"/>
        <end position="33"/>
    </location>
</feature>
<comment type="cofactor">
    <cofactor evidence="15">
        <name>Zn(2+)</name>
        <dbReference type="ChEBI" id="CHEBI:29105"/>
    </cofactor>
    <text evidence="15">Binds 1 zinc ion per subunit.</text>
</comment>
<keyword evidence="5 15" id="KW-0812">Transmembrane</keyword>
<evidence type="ECO:0000256" key="11">
    <source>
        <dbReference type="ARBA" id="ARBA00022989"/>
    </source>
</evidence>
<reference evidence="18 19" key="1">
    <citation type="journal article" date="2016" name="Nat. Commun.">
        <title>Thousands of microbial genomes shed light on interconnected biogeochemical processes in an aquifer system.</title>
        <authorList>
            <person name="Anantharaman K."/>
            <person name="Brown C.T."/>
            <person name="Hug L.A."/>
            <person name="Sharon I."/>
            <person name="Castelle C.J."/>
            <person name="Probst A.J."/>
            <person name="Thomas B.C."/>
            <person name="Singh A."/>
            <person name="Wilkins M.J."/>
            <person name="Karaoz U."/>
            <person name="Brodie E.L."/>
            <person name="Williams K.H."/>
            <person name="Hubbard S.S."/>
            <person name="Banfield J.F."/>
        </authorList>
    </citation>
    <scope>NUCLEOTIDE SEQUENCE [LARGE SCALE GENOMIC DNA]</scope>
</reference>
<evidence type="ECO:0000256" key="7">
    <source>
        <dbReference type="ARBA" id="ARBA00022741"/>
    </source>
</evidence>
<dbReference type="Pfam" id="PF00004">
    <property type="entry name" value="AAA"/>
    <property type="match status" value="1"/>
</dbReference>
<dbReference type="InterPro" id="IPR041569">
    <property type="entry name" value="AAA_lid_3"/>
</dbReference>
<dbReference type="Proteomes" id="UP000178509">
    <property type="component" value="Unassembled WGS sequence"/>
</dbReference>
<keyword evidence="6 15" id="KW-0479">Metal-binding</keyword>
<keyword evidence="8 15" id="KW-0378">Hydrolase</keyword>
<dbReference type="GO" id="GO:0005886">
    <property type="term" value="C:plasma membrane"/>
    <property type="evidence" value="ECO:0007669"/>
    <property type="project" value="UniProtKB-SubCell"/>
</dbReference>
<dbReference type="Gene3D" id="3.40.50.300">
    <property type="entry name" value="P-loop containing nucleotide triphosphate hydrolases"/>
    <property type="match status" value="1"/>
</dbReference>
<dbReference type="CDD" id="cd19501">
    <property type="entry name" value="RecA-like_FtsH"/>
    <property type="match status" value="1"/>
</dbReference>
<dbReference type="HAMAP" id="MF_01458">
    <property type="entry name" value="FtsH"/>
    <property type="match status" value="1"/>
</dbReference>
<protein>
    <recommendedName>
        <fullName evidence="15">ATP-dependent zinc metalloprotease FtsH</fullName>
        <ecNumber evidence="15">3.4.24.-</ecNumber>
    </recommendedName>
</protein>
<organism evidence="18 19">
    <name type="scientific">Candidatus Spechtbacteria bacterium RIFCSPLOWO2_02_FULL_38_8</name>
    <dbReference type="NCBI Taxonomy" id="1802164"/>
    <lineage>
        <taxon>Bacteria</taxon>
        <taxon>Candidatus Spechtiibacteriota</taxon>
    </lineage>
</organism>
<dbReference type="Pfam" id="PF17862">
    <property type="entry name" value="AAA_lid_3"/>
    <property type="match status" value="1"/>
</dbReference>
<evidence type="ECO:0000313" key="18">
    <source>
        <dbReference type="EMBL" id="OGZ61879.1"/>
    </source>
</evidence>
<evidence type="ECO:0000256" key="14">
    <source>
        <dbReference type="ARBA" id="ARBA00061570"/>
    </source>
</evidence>
<comment type="subcellular location">
    <subcellularLocation>
        <location evidence="15">Cell membrane</location>
        <topology evidence="15">Multi-pass membrane protein</topology>
        <orientation evidence="15">Cytoplasmic side</orientation>
    </subcellularLocation>
    <subcellularLocation>
        <location evidence="1">Membrane</location>
    </subcellularLocation>
</comment>
<dbReference type="PANTHER" id="PTHR23076">
    <property type="entry name" value="METALLOPROTEASE M41 FTSH"/>
    <property type="match status" value="1"/>
</dbReference>
<dbReference type="InterPro" id="IPR003960">
    <property type="entry name" value="ATPase_AAA_CS"/>
</dbReference>